<evidence type="ECO:0000313" key="1">
    <source>
        <dbReference type="EMBL" id="KAL0111590.1"/>
    </source>
</evidence>
<dbReference type="Proteomes" id="UP001430953">
    <property type="component" value="Unassembled WGS sequence"/>
</dbReference>
<organism evidence="1 2">
    <name type="scientific">Cardiocondyla obscurior</name>
    <dbReference type="NCBI Taxonomy" id="286306"/>
    <lineage>
        <taxon>Eukaryota</taxon>
        <taxon>Metazoa</taxon>
        <taxon>Ecdysozoa</taxon>
        <taxon>Arthropoda</taxon>
        <taxon>Hexapoda</taxon>
        <taxon>Insecta</taxon>
        <taxon>Pterygota</taxon>
        <taxon>Neoptera</taxon>
        <taxon>Endopterygota</taxon>
        <taxon>Hymenoptera</taxon>
        <taxon>Apocrita</taxon>
        <taxon>Aculeata</taxon>
        <taxon>Formicoidea</taxon>
        <taxon>Formicidae</taxon>
        <taxon>Myrmicinae</taxon>
        <taxon>Cardiocondyla</taxon>
    </lineage>
</organism>
<reference evidence="1 2" key="1">
    <citation type="submission" date="2023-03" db="EMBL/GenBank/DDBJ databases">
        <title>High recombination rates correlate with genetic variation in Cardiocondyla obscurior ants.</title>
        <authorList>
            <person name="Errbii M."/>
        </authorList>
    </citation>
    <scope>NUCLEOTIDE SEQUENCE [LARGE SCALE GENOMIC DNA]</scope>
    <source>
        <strain evidence="1">Alpha-2009</strain>
        <tissue evidence="1">Whole body</tissue>
    </source>
</reference>
<sequence length="120" mass="14188">MSTLYVYLDHRNPVICVLSLINSSHALLLPGATKPECIFSRRVNNLGDCSRYFNVGPARREGTVKTHMPSQVTLFRNNRLECKDIFRFIFITRVPERDRRSPYFFSSPHLERIRNKFRRE</sequence>
<name>A0AAW2F8Q5_9HYME</name>
<dbReference type="AlphaFoldDB" id="A0AAW2F8Q5"/>
<accession>A0AAW2F8Q5</accession>
<comment type="caution">
    <text evidence="1">The sequence shown here is derived from an EMBL/GenBank/DDBJ whole genome shotgun (WGS) entry which is preliminary data.</text>
</comment>
<gene>
    <name evidence="1" type="ORF">PUN28_013053</name>
</gene>
<keyword evidence="2" id="KW-1185">Reference proteome</keyword>
<evidence type="ECO:0008006" key="3">
    <source>
        <dbReference type="Google" id="ProtNLM"/>
    </source>
</evidence>
<dbReference type="EMBL" id="JADYXP020000013">
    <property type="protein sequence ID" value="KAL0111590.1"/>
    <property type="molecule type" value="Genomic_DNA"/>
</dbReference>
<protein>
    <recommendedName>
        <fullName evidence="3">Secreted protein</fullName>
    </recommendedName>
</protein>
<evidence type="ECO:0000313" key="2">
    <source>
        <dbReference type="Proteomes" id="UP001430953"/>
    </source>
</evidence>
<proteinExistence type="predicted"/>